<dbReference type="Proteomes" id="UP000076842">
    <property type="component" value="Unassembled WGS sequence"/>
</dbReference>
<keyword evidence="2" id="KW-1185">Reference proteome</keyword>
<sequence>MCFQNYNDVDCTLSPRLLRALSGIASQHAFSALHRCLSGDSVNIECRVGPPTILTLKRRRRRSDSLIYEQLYALDLVSQRNRNFTDCSGASPPRASTSTPIRRALCSTNCGIARPCFASRAAYSFYLPSQLCVIDVSGASTVVVINLPRAEPCLSMLGTIQKAACTRRAGAWYKQGWSASMVRVWKRQLEALRASR</sequence>
<dbReference type="EMBL" id="KV423943">
    <property type="protein sequence ID" value="KZT59195.1"/>
    <property type="molecule type" value="Genomic_DNA"/>
</dbReference>
<evidence type="ECO:0000313" key="2">
    <source>
        <dbReference type="Proteomes" id="UP000076842"/>
    </source>
</evidence>
<dbReference type="InParanoid" id="A0A165HEK9"/>
<protein>
    <submittedName>
        <fullName evidence="1">Uncharacterized protein</fullName>
    </submittedName>
</protein>
<dbReference type="AlphaFoldDB" id="A0A165HEK9"/>
<reference evidence="1 2" key="1">
    <citation type="journal article" date="2016" name="Mol. Biol. Evol.">
        <title>Comparative Genomics of Early-Diverging Mushroom-Forming Fungi Provides Insights into the Origins of Lignocellulose Decay Capabilities.</title>
        <authorList>
            <person name="Nagy L.G."/>
            <person name="Riley R."/>
            <person name="Tritt A."/>
            <person name="Adam C."/>
            <person name="Daum C."/>
            <person name="Floudas D."/>
            <person name="Sun H."/>
            <person name="Yadav J.S."/>
            <person name="Pangilinan J."/>
            <person name="Larsson K.H."/>
            <person name="Matsuura K."/>
            <person name="Barry K."/>
            <person name="Labutti K."/>
            <person name="Kuo R."/>
            <person name="Ohm R.A."/>
            <person name="Bhattacharya S.S."/>
            <person name="Shirouzu T."/>
            <person name="Yoshinaga Y."/>
            <person name="Martin F.M."/>
            <person name="Grigoriev I.V."/>
            <person name="Hibbett D.S."/>
        </authorList>
    </citation>
    <scope>NUCLEOTIDE SEQUENCE [LARGE SCALE GENOMIC DNA]</scope>
    <source>
        <strain evidence="1 2">HHB12733</strain>
    </source>
</reference>
<proteinExistence type="predicted"/>
<evidence type="ECO:0000313" key="1">
    <source>
        <dbReference type="EMBL" id="KZT59195.1"/>
    </source>
</evidence>
<name>A0A165HEK9_9BASI</name>
<accession>A0A165HEK9</accession>
<organism evidence="1 2">
    <name type="scientific">Calocera cornea HHB12733</name>
    <dbReference type="NCBI Taxonomy" id="1353952"/>
    <lineage>
        <taxon>Eukaryota</taxon>
        <taxon>Fungi</taxon>
        <taxon>Dikarya</taxon>
        <taxon>Basidiomycota</taxon>
        <taxon>Agaricomycotina</taxon>
        <taxon>Dacrymycetes</taxon>
        <taxon>Dacrymycetales</taxon>
        <taxon>Dacrymycetaceae</taxon>
        <taxon>Calocera</taxon>
    </lineage>
</organism>
<gene>
    <name evidence="1" type="ORF">CALCODRAFT_210645</name>
</gene>